<dbReference type="SUPFAM" id="SSF52949">
    <property type="entry name" value="Macro domain-like"/>
    <property type="match status" value="1"/>
</dbReference>
<gene>
    <name evidence="2" type="ORF">Q4F26_01455</name>
</gene>
<keyword evidence="2" id="KW-0378">Hydrolase</keyword>
<dbReference type="InterPro" id="IPR043472">
    <property type="entry name" value="Macro_dom-like"/>
</dbReference>
<dbReference type="CDD" id="cd02908">
    <property type="entry name" value="Macro_OAADPr_deacetylase"/>
    <property type="match status" value="1"/>
</dbReference>
<dbReference type="GO" id="GO:0016787">
    <property type="term" value="F:hydrolase activity"/>
    <property type="evidence" value="ECO:0007669"/>
    <property type="project" value="UniProtKB-KW"/>
</dbReference>
<dbReference type="PANTHER" id="PTHR11106:SF27">
    <property type="entry name" value="MACRO DOMAIN-CONTAINING PROTEIN"/>
    <property type="match status" value="1"/>
</dbReference>
<dbReference type="PANTHER" id="PTHR11106">
    <property type="entry name" value="GANGLIOSIDE INDUCED DIFFERENTIATION ASSOCIATED PROTEIN 2-RELATED"/>
    <property type="match status" value="1"/>
</dbReference>
<name>A0AA43RMB5_9LACT</name>
<dbReference type="AlphaFoldDB" id="A0AA43RMB5"/>
<dbReference type="InterPro" id="IPR002589">
    <property type="entry name" value="Macro_dom"/>
</dbReference>
<dbReference type="PROSITE" id="PS51154">
    <property type="entry name" value="MACRO"/>
    <property type="match status" value="1"/>
</dbReference>
<organism evidence="2 3">
    <name type="scientific">Atopococcus tabaci</name>
    <dbReference type="NCBI Taxonomy" id="269774"/>
    <lineage>
        <taxon>Bacteria</taxon>
        <taxon>Bacillati</taxon>
        <taxon>Bacillota</taxon>
        <taxon>Bacilli</taxon>
        <taxon>Lactobacillales</taxon>
        <taxon>Carnobacteriaceae</taxon>
        <taxon>Atopococcus</taxon>
    </lineage>
</organism>
<evidence type="ECO:0000259" key="1">
    <source>
        <dbReference type="PROSITE" id="PS51154"/>
    </source>
</evidence>
<evidence type="ECO:0000313" key="2">
    <source>
        <dbReference type="EMBL" id="MDO5456988.1"/>
    </source>
</evidence>
<dbReference type="Proteomes" id="UP001171751">
    <property type="component" value="Unassembled WGS sequence"/>
</dbReference>
<keyword evidence="3" id="KW-1185">Reference proteome</keyword>
<comment type="caution">
    <text evidence="2">The sequence shown here is derived from an EMBL/GenBank/DDBJ whole genome shotgun (WGS) entry which is preliminary data.</text>
</comment>
<proteinExistence type="predicted"/>
<protein>
    <submittedName>
        <fullName evidence="2">Protein-ADP-ribose hydrolase</fullName>
    </submittedName>
</protein>
<dbReference type="SMART" id="SM00506">
    <property type="entry name" value="A1pp"/>
    <property type="match status" value="1"/>
</dbReference>
<reference evidence="2" key="1">
    <citation type="submission" date="2023-07" db="EMBL/GenBank/DDBJ databases">
        <title>Between Cages and Wild: Unraveling the Impact of Captivity on Animal Microbiomes and Antimicrobial Resistance.</title>
        <authorList>
            <person name="Schmartz G.P."/>
            <person name="Rehner J."/>
            <person name="Schuff M.J."/>
            <person name="Becker S.L."/>
            <person name="Kravczyk M."/>
            <person name="Gurevich A."/>
            <person name="Francke R."/>
            <person name="Mueller R."/>
            <person name="Keller V."/>
            <person name="Keller A."/>
        </authorList>
    </citation>
    <scope>NUCLEOTIDE SEQUENCE</scope>
    <source>
        <strain evidence="2">S39M_St_73</strain>
    </source>
</reference>
<dbReference type="NCBIfam" id="NF003163">
    <property type="entry name" value="PRK04143.1"/>
    <property type="match status" value="1"/>
</dbReference>
<sequence>MNQKERLIYLVSYLMKENAQGEGIAIEPLLPLDENQLMTMFRGLINTRLPYPISDYFLEVQDEFLQEWHSERENNTLEDMIEVDSQIYLWQGDITSLEVDAIVNAANSEFLGCFIPNHRCIDNEIQTKGGYQIRLDVAEIRKEQGRKEPIGRAKLTPGHNLPADYIIHTVAPITLGKISAVKSYMLSDCYKSVLKLADAHQLESLAICCIGTGQFGFPQEEAADIAIQTVKSYLQENQSKLKIIFNVFEDKDLEIYKRKLKVNE</sequence>
<accession>A0AA43RMB5</accession>
<dbReference type="Pfam" id="PF01661">
    <property type="entry name" value="Macro"/>
    <property type="match status" value="1"/>
</dbReference>
<dbReference type="Gene3D" id="3.40.220.10">
    <property type="entry name" value="Leucine Aminopeptidase, subunit E, domain 1"/>
    <property type="match status" value="1"/>
</dbReference>
<feature type="domain" description="Macro" evidence="1">
    <location>
        <begin position="74"/>
        <end position="264"/>
    </location>
</feature>
<dbReference type="EMBL" id="JAUNQW010000003">
    <property type="protein sequence ID" value="MDO5456988.1"/>
    <property type="molecule type" value="Genomic_DNA"/>
</dbReference>
<evidence type="ECO:0000313" key="3">
    <source>
        <dbReference type="Proteomes" id="UP001171751"/>
    </source>
</evidence>